<dbReference type="PANTHER" id="PTHR45832">
    <property type="entry name" value="SERINE/THREONINE-PROTEIN KINASE SAMKA-RELATED-RELATED"/>
    <property type="match status" value="1"/>
</dbReference>
<sequence>MDRSAKRSTSLPSSRKALHGGTALEEQDSKSLVDIQISNESPASARTVSNNLIPYSHAHVHTTSGRRDIQDRSLAIPLPVRPDSQALRRMSTQLDDADISYIKVWELDQAGRGFIALKDADRLPLVLLKTRSSITPKQRRSLRRALHQNLVGLYGFQCSEASITLIYRLELLAVSLACVTNSPGVQFSESDAATVCKEVLLGLDYIHSELEIIHGAIDYTNILLNIDGEIKIANIGDSMIQGIDLGSRTLDLQGTGTLIANLIDPTTRITGEPTLCDDVARNISSMTSDFIKKSRGDTTAKSLLKHNFLSIATPTGPWSLKPQVTNALPFSLKFGRHWDSRSQDIGGGYI</sequence>
<evidence type="ECO:0000259" key="5">
    <source>
        <dbReference type="PROSITE" id="PS50011"/>
    </source>
</evidence>
<protein>
    <recommendedName>
        <fullName evidence="5">Protein kinase domain-containing protein</fullName>
    </recommendedName>
</protein>
<dbReference type="Gene3D" id="1.10.510.10">
    <property type="entry name" value="Transferase(Phosphotransferase) domain 1"/>
    <property type="match status" value="1"/>
</dbReference>
<accession>A0A3F3PKY7</accession>
<dbReference type="InterPro" id="IPR051931">
    <property type="entry name" value="PAK3-like"/>
</dbReference>
<evidence type="ECO:0000313" key="7">
    <source>
        <dbReference type="Proteomes" id="UP000253729"/>
    </source>
</evidence>
<evidence type="ECO:0000256" key="4">
    <source>
        <dbReference type="SAM" id="MobiDB-lite"/>
    </source>
</evidence>
<dbReference type="Pfam" id="PF00069">
    <property type="entry name" value="Pkinase"/>
    <property type="match status" value="1"/>
</dbReference>
<feature type="region of interest" description="Disordered" evidence="4">
    <location>
        <begin position="1"/>
        <end position="26"/>
    </location>
</feature>
<dbReference type="InterPro" id="IPR000719">
    <property type="entry name" value="Prot_kinase_dom"/>
</dbReference>
<dbReference type="EMBL" id="KZ852106">
    <property type="protein sequence ID" value="RDH26996.1"/>
    <property type="molecule type" value="Genomic_DNA"/>
</dbReference>
<keyword evidence="2" id="KW-0547">Nucleotide-binding</keyword>
<dbReference type="STRING" id="1341132.A0A3F3PKY7"/>
<evidence type="ECO:0000256" key="3">
    <source>
        <dbReference type="ARBA" id="ARBA00022840"/>
    </source>
</evidence>
<dbReference type="PROSITE" id="PS50011">
    <property type="entry name" value="PROTEIN_KINASE_DOM"/>
    <property type="match status" value="1"/>
</dbReference>
<dbReference type="Proteomes" id="UP000253729">
    <property type="component" value="Unassembled WGS sequence"/>
</dbReference>
<evidence type="ECO:0000313" key="6">
    <source>
        <dbReference type="EMBL" id="RDH26996.1"/>
    </source>
</evidence>
<dbReference type="RefSeq" id="XP_026620018.1">
    <property type="nucleotide sequence ID" value="XM_026769885.1"/>
</dbReference>
<keyword evidence="7" id="KW-1185">Reference proteome</keyword>
<dbReference type="GO" id="GO:0005524">
    <property type="term" value="F:ATP binding"/>
    <property type="evidence" value="ECO:0007669"/>
    <property type="project" value="UniProtKB-KW"/>
</dbReference>
<evidence type="ECO:0000256" key="1">
    <source>
        <dbReference type="ARBA" id="ARBA00008874"/>
    </source>
</evidence>
<dbReference type="PANTHER" id="PTHR45832:SF22">
    <property type="entry name" value="SERINE_THREONINE-PROTEIN KINASE SAMKA-RELATED"/>
    <property type="match status" value="1"/>
</dbReference>
<evidence type="ECO:0000256" key="2">
    <source>
        <dbReference type="ARBA" id="ARBA00022741"/>
    </source>
</evidence>
<reference evidence="6 7" key="1">
    <citation type="submission" date="2018-07" db="EMBL/GenBank/DDBJ databases">
        <title>The genomes of Aspergillus section Nigri reveals drivers in fungal speciation.</title>
        <authorList>
            <consortium name="DOE Joint Genome Institute"/>
            <person name="Vesth T.C."/>
            <person name="Nybo J."/>
            <person name="Theobald S."/>
            <person name="Brandl J."/>
            <person name="Frisvad J.C."/>
            <person name="Nielsen K.F."/>
            <person name="Lyhne E.K."/>
            <person name="Kogle M.E."/>
            <person name="Kuo A."/>
            <person name="Riley R."/>
            <person name="Clum A."/>
            <person name="Nolan M."/>
            <person name="Lipzen A."/>
            <person name="Salamov A."/>
            <person name="Henrissat B."/>
            <person name="Wiebenga A."/>
            <person name="De vries R.P."/>
            <person name="Grigoriev I.V."/>
            <person name="Mortensen U.H."/>
            <person name="Andersen M.R."/>
            <person name="Baker S.E."/>
        </authorList>
    </citation>
    <scope>NUCLEOTIDE SEQUENCE [LARGE SCALE GENOMIC DNA]</scope>
    <source>
        <strain evidence="6 7">CBS 139.54b</strain>
    </source>
</reference>
<gene>
    <name evidence="6" type="ORF">BDQ94DRAFT_164031</name>
</gene>
<name>A0A3F3PKY7_9EURO</name>
<comment type="similarity">
    <text evidence="1">Belongs to the protein kinase superfamily. STE Ser/Thr protein kinase family. STE20 subfamily.</text>
</comment>
<proteinExistence type="inferred from homology"/>
<dbReference type="GeneID" id="38138241"/>
<dbReference type="SUPFAM" id="SSF56112">
    <property type="entry name" value="Protein kinase-like (PK-like)"/>
    <property type="match status" value="1"/>
</dbReference>
<dbReference type="InterPro" id="IPR011009">
    <property type="entry name" value="Kinase-like_dom_sf"/>
</dbReference>
<organism evidence="6 7">
    <name type="scientific">Aspergillus welwitschiae</name>
    <dbReference type="NCBI Taxonomy" id="1341132"/>
    <lineage>
        <taxon>Eukaryota</taxon>
        <taxon>Fungi</taxon>
        <taxon>Dikarya</taxon>
        <taxon>Ascomycota</taxon>
        <taxon>Pezizomycotina</taxon>
        <taxon>Eurotiomycetes</taxon>
        <taxon>Eurotiomycetidae</taxon>
        <taxon>Eurotiales</taxon>
        <taxon>Aspergillaceae</taxon>
        <taxon>Aspergillus</taxon>
        <taxon>Aspergillus subgen. Circumdati</taxon>
    </lineage>
</organism>
<dbReference type="GO" id="GO:0004672">
    <property type="term" value="F:protein kinase activity"/>
    <property type="evidence" value="ECO:0007669"/>
    <property type="project" value="InterPro"/>
</dbReference>
<dbReference type="AlphaFoldDB" id="A0A3F3PKY7"/>
<feature type="domain" description="Protein kinase" evidence="5">
    <location>
        <begin position="101"/>
        <end position="350"/>
    </location>
</feature>
<keyword evidence="3" id="KW-0067">ATP-binding</keyword>